<evidence type="ECO:0000256" key="1">
    <source>
        <dbReference type="SAM" id="MobiDB-lite"/>
    </source>
</evidence>
<evidence type="ECO:0008006" key="4">
    <source>
        <dbReference type="Google" id="ProtNLM"/>
    </source>
</evidence>
<dbReference type="OrthoDB" id="125650at2759"/>
<dbReference type="AlphaFoldDB" id="W2PMI1"/>
<organism evidence="2 3">
    <name type="scientific">Phytophthora nicotianae (strain INRA-310)</name>
    <name type="common">Phytophthora parasitica</name>
    <dbReference type="NCBI Taxonomy" id="761204"/>
    <lineage>
        <taxon>Eukaryota</taxon>
        <taxon>Sar</taxon>
        <taxon>Stramenopiles</taxon>
        <taxon>Oomycota</taxon>
        <taxon>Peronosporomycetes</taxon>
        <taxon>Peronosporales</taxon>
        <taxon>Peronosporaceae</taxon>
        <taxon>Phytophthora</taxon>
    </lineage>
</organism>
<dbReference type="GeneID" id="20186366"/>
<feature type="compositionally biased region" description="Basic residues" evidence="1">
    <location>
        <begin position="92"/>
        <end position="104"/>
    </location>
</feature>
<reference evidence="3" key="1">
    <citation type="submission" date="2011-12" db="EMBL/GenBank/DDBJ databases">
        <authorList>
            <consortium name="The Broad Institute Genome Sequencing Platform"/>
            <person name="Russ C."/>
            <person name="Tyler B."/>
            <person name="Panabieres F."/>
            <person name="Shan W."/>
            <person name="Tripathy S."/>
            <person name="Grunwald N."/>
            <person name="Machado M."/>
            <person name="Young S.K."/>
            <person name="Zeng Q."/>
            <person name="Gargeya S."/>
            <person name="Fitzgerald M."/>
            <person name="Haas B."/>
            <person name="Abouelleil A."/>
            <person name="Alvarado L."/>
            <person name="Arachchi H.M."/>
            <person name="Berlin A."/>
            <person name="Chapman S.B."/>
            <person name="Gearin G."/>
            <person name="Goldberg J."/>
            <person name="Griggs A."/>
            <person name="Gujja S."/>
            <person name="Hansen M."/>
            <person name="Heiman D."/>
            <person name="Howarth C."/>
            <person name="Larimer J."/>
            <person name="Lui A."/>
            <person name="MacDonald P.J.P."/>
            <person name="McCowen C."/>
            <person name="Montmayeur A."/>
            <person name="Murphy C."/>
            <person name="Neiman D."/>
            <person name="Pearson M."/>
            <person name="Priest M."/>
            <person name="Roberts A."/>
            <person name="Saif S."/>
            <person name="Shea T."/>
            <person name="Sisk P."/>
            <person name="Stolte C."/>
            <person name="Sykes S."/>
            <person name="Wortman J."/>
            <person name="Nusbaum C."/>
            <person name="Birren B."/>
        </authorList>
    </citation>
    <scope>NUCLEOTIDE SEQUENCE [LARGE SCALE GENOMIC DNA]</scope>
    <source>
        <strain evidence="3">INRA-310</strain>
    </source>
</reference>
<dbReference type="VEuPathDB" id="FungiDB:PPTG_17359"/>
<feature type="region of interest" description="Disordered" evidence="1">
    <location>
        <begin position="92"/>
        <end position="137"/>
    </location>
</feature>
<dbReference type="RefSeq" id="XP_008913252.1">
    <property type="nucleotide sequence ID" value="XM_008915004.1"/>
</dbReference>
<evidence type="ECO:0000313" key="3">
    <source>
        <dbReference type="Proteomes" id="UP000018817"/>
    </source>
</evidence>
<gene>
    <name evidence="2" type="ORF">PPTG_17359</name>
</gene>
<dbReference type="Proteomes" id="UP000018817">
    <property type="component" value="Unassembled WGS sequence"/>
</dbReference>
<evidence type="ECO:0000313" key="2">
    <source>
        <dbReference type="EMBL" id="ETN01459.1"/>
    </source>
</evidence>
<proteinExistence type="predicted"/>
<sequence length="137" mass="15589">MPVQTDDTRKGNTEGSRKRRQRACKVCSLLKEKVTGGDTSFQCSTCVLTTTDKRSGEAKTSPVYLCNKVKHSYDGEARTCFEIWHKCWRNGTHKPSRGKRKIRVRAAEEDEWNAEGEEEETADDEGSPNPPQRARRN</sequence>
<name>W2PMI1_PHYN3</name>
<feature type="compositionally biased region" description="Acidic residues" evidence="1">
    <location>
        <begin position="108"/>
        <end position="126"/>
    </location>
</feature>
<dbReference type="EMBL" id="KI669626">
    <property type="protein sequence ID" value="ETN01459.1"/>
    <property type="molecule type" value="Genomic_DNA"/>
</dbReference>
<reference evidence="2 3" key="2">
    <citation type="submission" date="2013-11" db="EMBL/GenBank/DDBJ databases">
        <title>The Genome Sequence of Phytophthora parasitica INRA-310.</title>
        <authorList>
            <consortium name="The Broad Institute Genomics Platform"/>
            <person name="Russ C."/>
            <person name="Tyler B."/>
            <person name="Panabieres F."/>
            <person name="Shan W."/>
            <person name="Tripathy S."/>
            <person name="Grunwald N."/>
            <person name="Machado M."/>
            <person name="Johnson C.S."/>
            <person name="Arredondo F."/>
            <person name="Hong C."/>
            <person name="Coffey M."/>
            <person name="Young S.K."/>
            <person name="Zeng Q."/>
            <person name="Gargeya S."/>
            <person name="Fitzgerald M."/>
            <person name="Abouelleil A."/>
            <person name="Alvarado L."/>
            <person name="Chapman S.B."/>
            <person name="Gainer-Dewar J."/>
            <person name="Goldberg J."/>
            <person name="Griggs A."/>
            <person name="Gujja S."/>
            <person name="Hansen M."/>
            <person name="Howarth C."/>
            <person name="Imamovic A."/>
            <person name="Ireland A."/>
            <person name="Larimer J."/>
            <person name="McCowan C."/>
            <person name="Murphy C."/>
            <person name="Pearson M."/>
            <person name="Poon T.W."/>
            <person name="Priest M."/>
            <person name="Roberts A."/>
            <person name="Saif S."/>
            <person name="Shea T."/>
            <person name="Sykes S."/>
            <person name="Wortman J."/>
            <person name="Nusbaum C."/>
            <person name="Birren B."/>
        </authorList>
    </citation>
    <scope>NUCLEOTIDE SEQUENCE [LARGE SCALE GENOMIC DNA]</scope>
    <source>
        <strain evidence="2 3">INRA-310</strain>
    </source>
</reference>
<dbReference type="OMA" id="EEDEWNA"/>
<accession>W2PMI1</accession>
<protein>
    <recommendedName>
        <fullName evidence="4">PiggyBac transposable element-derived protein 4 C-terminal zinc-ribbon domain-containing protein</fullName>
    </recommendedName>
</protein>